<dbReference type="AlphaFoldDB" id="A0ABD3J467"/>
<keyword evidence="3 4" id="KW-0539">Nucleus</keyword>
<organism evidence="5 6">
    <name type="scientific">Eucalyptus globulus</name>
    <name type="common">Tasmanian blue gum</name>
    <dbReference type="NCBI Taxonomy" id="34317"/>
    <lineage>
        <taxon>Eukaryota</taxon>
        <taxon>Viridiplantae</taxon>
        <taxon>Streptophyta</taxon>
        <taxon>Embryophyta</taxon>
        <taxon>Tracheophyta</taxon>
        <taxon>Spermatophyta</taxon>
        <taxon>Magnoliopsida</taxon>
        <taxon>eudicotyledons</taxon>
        <taxon>Gunneridae</taxon>
        <taxon>Pentapetalae</taxon>
        <taxon>rosids</taxon>
        <taxon>malvids</taxon>
        <taxon>Myrtales</taxon>
        <taxon>Myrtaceae</taxon>
        <taxon>Myrtoideae</taxon>
        <taxon>Eucalypteae</taxon>
        <taxon>Eucalyptus</taxon>
    </lineage>
</organism>
<dbReference type="GO" id="GO:0005634">
    <property type="term" value="C:nucleus"/>
    <property type="evidence" value="ECO:0007669"/>
    <property type="project" value="UniProtKB-SubCell"/>
</dbReference>
<dbReference type="InterPro" id="IPR003822">
    <property type="entry name" value="PAH"/>
</dbReference>
<dbReference type="InterPro" id="IPR039774">
    <property type="entry name" value="Sin3-like"/>
</dbReference>
<dbReference type="PANTHER" id="PTHR12346">
    <property type="entry name" value="SIN3B-RELATED"/>
    <property type="match status" value="1"/>
</dbReference>
<dbReference type="InterPro" id="IPR036600">
    <property type="entry name" value="PAH_sf"/>
</dbReference>
<evidence type="ECO:0000256" key="1">
    <source>
        <dbReference type="ARBA" id="ARBA00004123"/>
    </source>
</evidence>
<dbReference type="Pfam" id="PF02671">
    <property type="entry name" value="PAH"/>
    <property type="match status" value="2"/>
</dbReference>
<gene>
    <name evidence="5" type="ORF">ACJRO7_005096</name>
</gene>
<protein>
    <submittedName>
        <fullName evidence="5">Uncharacterized protein</fullName>
    </submittedName>
</protein>
<dbReference type="EMBL" id="JBJKBG010000010">
    <property type="protein sequence ID" value="KAL3720210.1"/>
    <property type="molecule type" value="Genomic_DNA"/>
</dbReference>
<dbReference type="SUPFAM" id="SSF47762">
    <property type="entry name" value="PAH2 domain"/>
    <property type="match status" value="2"/>
</dbReference>
<evidence type="ECO:0000256" key="3">
    <source>
        <dbReference type="ARBA" id="ARBA00023242"/>
    </source>
</evidence>
<evidence type="ECO:0000256" key="4">
    <source>
        <dbReference type="PROSITE-ProRule" id="PRU00810"/>
    </source>
</evidence>
<dbReference type="Gene3D" id="1.20.1160.11">
    <property type="entry name" value="Paired amphipathic helix"/>
    <property type="match status" value="2"/>
</dbReference>
<dbReference type="PANTHER" id="PTHR12346:SF0">
    <property type="entry name" value="SIN3A, ISOFORM G"/>
    <property type="match status" value="1"/>
</dbReference>
<evidence type="ECO:0000313" key="6">
    <source>
        <dbReference type="Proteomes" id="UP001634007"/>
    </source>
</evidence>
<comment type="subcellular location">
    <subcellularLocation>
        <location evidence="1 4">Nucleus</location>
    </subcellularLocation>
</comment>
<keyword evidence="6" id="KW-1185">Reference proteome</keyword>
<keyword evidence="2" id="KW-0678">Repressor</keyword>
<evidence type="ECO:0000313" key="5">
    <source>
        <dbReference type="EMBL" id="KAL3720210.1"/>
    </source>
</evidence>
<accession>A0ABD3J467</accession>
<dbReference type="Proteomes" id="UP001634007">
    <property type="component" value="Unassembled WGS sequence"/>
</dbReference>
<comment type="caution">
    <text evidence="5">The sequence shown here is derived from an EMBL/GenBank/DDBJ whole genome shotgun (WGS) entry which is preliminary data.</text>
</comment>
<dbReference type="FunFam" id="1.20.1160.11:FF:000001">
    <property type="entry name" value="Paired amphipathic helix protein Sin3"/>
    <property type="match status" value="1"/>
</dbReference>
<dbReference type="PROSITE" id="PS51477">
    <property type="entry name" value="PAH"/>
    <property type="match status" value="2"/>
</dbReference>
<name>A0ABD3J467_EUCGL</name>
<proteinExistence type="predicted"/>
<reference evidence="5 6" key="1">
    <citation type="submission" date="2024-11" db="EMBL/GenBank/DDBJ databases">
        <title>Chromosome-level genome assembly of Eucalyptus globulus Labill. provides insights into its genome evolution.</title>
        <authorList>
            <person name="Li X."/>
        </authorList>
    </citation>
    <scope>NUCLEOTIDE SEQUENCE [LARGE SCALE GENOMIC DNA]</scope>
    <source>
        <strain evidence="5">CL2024</strain>
        <tissue evidence="5">Fresh tender leaves</tissue>
    </source>
</reference>
<evidence type="ECO:0000256" key="2">
    <source>
        <dbReference type="ARBA" id="ARBA00022491"/>
    </source>
</evidence>
<sequence>MEGDAEGRVFFTPQESRAILYVLEVKQALRDQREKYDMFVQSFEDHETRIDTAELIERVKEIFEGRDELIRGFNAFLPEESRIVVDEPLVREQPVTYEETVGFVLKVKECFRNQEHVFLAFYHILSRYLHGEDIGVTYSEVARLFAGHPDLVEEFKRYLPDNFGSEEELSSMTALTSCRLQMDCYSEDEVTQDCANLDHNEDMMKKVLKDNRDATGSDMN</sequence>